<protein>
    <submittedName>
        <fullName evidence="1">Uncharacterized protein</fullName>
    </submittedName>
</protein>
<proteinExistence type="predicted"/>
<evidence type="ECO:0000313" key="2">
    <source>
        <dbReference type="Proteomes" id="UP000735302"/>
    </source>
</evidence>
<accession>A0AAV4E1X7</accession>
<gene>
    <name evidence="1" type="ORF">PoB_007680500</name>
</gene>
<name>A0AAV4E1X7_9GAST</name>
<dbReference type="Proteomes" id="UP000735302">
    <property type="component" value="Unassembled WGS sequence"/>
</dbReference>
<comment type="caution">
    <text evidence="1">The sequence shown here is derived from an EMBL/GenBank/DDBJ whole genome shotgun (WGS) entry which is preliminary data.</text>
</comment>
<keyword evidence="2" id="KW-1185">Reference proteome</keyword>
<reference evidence="1 2" key="1">
    <citation type="journal article" date="2021" name="Elife">
        <title>Chloroplast acquisition without the gene transfer in kleptoplastic sea slugs, Plakobranchus ocellatus.</title>
        <authorList>
            <person name="Maeda T."/>
            <person name="Takahashi S."/>
            <person name="Yoshida T."/>
            <person name="Shimamura S."/>
            <person name="Takaki Y."/>
            <person name="Nagai Y."/>
            <person name="Toyoda A."/>
            <person name="Suzuki Y."/>
            <person name="Arimoto A."/>
            <person name="Ishii H."/>
            <person name="Satoh N."/>
            <person name="Nishiyama T."/>
            <person name="Hasebe M."/>
            <person name="Maruyama T."/>
            <person name="Minagawa J."/>
            <person name="Obokata J."/>
            <person name="Shigenobu S."/>
        </authorList>
    </citation>
    <scope>NUCLEOTIDE SEQUENCE [LARGE SCALE GENOMIC DNA]</scope>
</reference>
<dbReference type="AlphaFoldDB" id="A0AAV4E1X7"/>
<organism evidence="1 2">
    <name type="scientific">Plakobranchus ocellatus</name>
    <dbReference type="NCBI Taxonomy" id="259542"/>
    <lineage>
        <taxon>Eukaryota</taxon>
        <taxon>Metazoa</taxon>
        <taxon>Spiralia</taxon>
        <taxon>Lophotrochozoa</taxon>
        <taxon>Mollusca</taxon>
        <taxon>Gastropoda</taxon>
        <taxon>Heterobranchia</taxon>
        <taxon>Euthyneura</taxon>
        <taxon>Panpulmonata</taxon>
        <taxon>Sacoglossa</taxon>
        <taxon>Placobranchoidea</taxon>
        <taxon>Plakobranchidae</taxon>
        <taxon>Plakobranchus</taxon>
    </lineage>
</organism>
<evidence type="ECO:0000313" key="1">
    <source>
        <dbReference type="EMBL" id="GFO50300.1"/>
    </source>
</evidence>
<sequence>MSALSRRLCQTGPSSAIHGGKMARMKSNIISFTLTVTVNGMAKAEVAGLEFATGRSLQISGLGRNLLCDQRPLQNRRS</sequence>
<dbReference type="EMBL" id="BLXT01008609">
    <property type="protein sequence ID" value="GFO50300.1"/>
    <property type="molecule type" value="Genomic_DNA"/>
</dbReference>